<sequence>MLRLEVNCDEDEGERVEEVLRKWNVQYYTEEVRSNGKKVLRFTALVPEFVINDIADDLMKAIDLRKGYSSITWASVSGKSVKYSSSVKSLAKYKRRWTLADIEGLIENANNQARVDPIQLTLGAVASIIALFGLIQDSIVMIISAMLLSPILGPLYGFSINIVMGKGRDAVGAVYSILKLLGVIFASALIVSLLLKVFGVMPGEPTHEILIRGQSGIVYILLAIILGYAGIVAIVSRIPEILAGVSIAAALVPPTTVIGISLAMGWWGIFKGSLVLTLENILGLLTGSLLGLYVLNVSPRSYYEKRAAKIYTKRTMAVLALMIFALVLLELVV</sequence>
<dbReference type="EMBL" id="CP014855">
    <property type="protein sequence ID" value="ASJ00274.1"/>
    <property type="molecule type" value="Genomic_DNA"/>
</dbReference>
<dbReference type="PANTHER" id="PTHR20992">
    <property type="entry name" value="AT15442P-RELATED"/>
    <property type="match status" value="1"/>
</dbReference>
<organism evidence="2 3">
    <name type="scientific">Thermococcus gorgonarius</name>
    <dbReference type="NCBI Taxonomy" id="71997"/>
    <lineage>
        <taxon>Archaea</taxon>
        <taxon>Methanobacteriati</taxon>
        <taxon>Methanobacteriota</taxon>
        <taxon>Thermococci</taxon>
        <taxon>Thermococcales</taxon>
        <taxon>Thermococcaceae</taxon>
        <taxon>Thermococcus</taxon>
    </lineage>
</organism>
<evidence type="ECO:0000313" key="3">
    <source>
        <dbReference type="Proteomes" id="UP000250134"/>
    </source>
</evidence>
<dbReference type="NCBIfam" id="TIGR00341">
    <property type="entry name" value="TIGR00341 family protein"/>
    <property type="match status" value="1"/>
</dbReference>
<dbReference type="RefSeq" id="WP_088884614.1">
    <property type="nucleotide sequence ID" value="NZ_CP014855.1"/>
</dbReference>
<keyword evidence="1" id="KW-0812">Transmembrane</keyword>
<keyword evidence="3" id="KW-1185">Reference proteome</keyword>
<feature type="transmembrane region" description="Helical" evidence="1">
    <location>
        <begin position="316"/>
        <end position="332"/>
    </location>
</feature>
<feature type="transmembrane region" description="Helical" evidence="1">
    <location>
        <begin position="118"/>
        <end position="135"/>
    </location>
</feature>
<dbReference type="GeneID" id="33331214"/>
<dbReference type="OrthoDB" id="3266at2157"/>
<dbReference type="Proteomes" id="UP000250134">
    <property type="component" value="Chromosome"/>
</dbReference>
<gene>
    <name evidence="2" type="ORF">A3K92_01660</name>
</gene>
<dbReference type="PANTHER" id="PTHR20992:SF9">
    <property type="entry name" value="AT15442P-RELATED"/>
    <property type="match status" value="1"/>
</dbReference>
<feature type="transmembrane region" description="Helical" evidence="1">
    <location>
        <begin position="275"/>
        <end position="295"/>
    </location>
</feature>
<feature type="transmembrane region" description="Helical" evidence="1">
    <location>
        <begin position="141"/>
        <end position="164"/>
    </location>
</feature>
<dbReference type="AlphaFoldDB" id="A0A2Z2M8Q9"/>
<name>A0A2Z2M8Q9_THEGO</name>
<dbReference type="KEGG" id="tgg:A3K92_01660"/>
<feature type="transmembrane region" description="Helical" evidence="1">
    <location>
        <begin position="217"/>
        <end position="235"/>
    </location>
</feature>
<keyword evidence="1" id="KW-1133">Transmembrane helix</keyword>
<proteinExistence type="predicted"/>
<keyword evidence="1" id="KW-0472">Membrane</keyword>
<dbReference type="Pfam" id="PF04087">
    <property type="entry name" value="DUF389"/>
    <property type="match status" value="1"/>
</dbReference>
<reference evidence="2 3" key="1">
    <citation type="submission" date="2016-03" db="EMBL/GenBank/DDBJ databases">
        <title>Complete genome sequence of Thermococcus gorgonarius.</title>
        <authorList>
            <person name="Oger P.M."/>
        </authorList>
    </citation>
    <scope>NUCLEOTIDE SEQUENCE [LARGE SCALE GENOMIC DNA]</scope>
    <source>
        <strain evidence="2 3">W-12</strain>
    </source>
</reference>
<protein>
    <recommendedName>
        <fullName evidence="4">TIGR00341 family protein</fullName>
    </recommendedName>
</protein>
<evidence type="ECO:0000256" key="1">
    <source>
        <dbReference type="SAM" id="Phobius"/>
    </source>
</evidence>
<dbReference type="InterPro" id="IPR005240">
    <property type="entry name" value="DUF389"/>
</dbReference>
<feature type="transmembrane region" description="Helical" evidence="1">
    <location>
        <begin position="176"/>
        <end position="197"/>
    </location>
</feature>
<evidence type="ECO:0000313" key="2">
    <source>
        <dbReference type="EMBL" id="ASJ00274.1"/>
    </source>
</evidence>
<feature type="transmembrane region" description="Helical" evidence="1">
    <location>
        <begin position="247"/>
        <end position="269"/>
    </location>
</feature>
<evidence type="ECO:0008006" key="4">
    <source>
        <dbReference type="Google" id="ProtNLM"/>
    </source>
</evidence>
<accession>A0A2Z2M8Q9</accession>